<protein>
    <submittedName>
        <fullName evidence="2">Uncharacterized protein</fullName>
    </submittedName>
</protein>
<proteinExistence type="predicted"/>
<evidence type="ECO:0000313" key="3">
    <source>
        <dbReference type="Proteomes" id="UP000324897"/>
    </source>
</evidence>
<feature type="compositionally biased region" description="Basic and acidic residues" evidence="1">
    <location>
        <begin position="20"/>
        <end position="30"/>
    </location>
</feature>
<keyword evidence="3" id="KW-1185">Reference proteome</keyword>
<name>A0A5J9UUA6_9POAL</name>
<feature type="region of interest" description="Disordered" evidence="1">
    <location>
        <begin position="1"/>
        <end position="95"/>
    </location>
</feature>
<organism evidence="2 3">
    <name type="scientific">Eragrostis curvula</name>
    <name type="common">weeping love grass</name>
    <dbReference type="NCBI Taxonomy" id="38414"/>
    <lineage>
        <taxon>Eukaryota</taxon>
        <taxon>Viridiplantae</taxon>
        <taxon>Streptophyta</taxon>
        <taxon>Embryophyta</taxon>
        <taxon>Tracheophyta</taxon>
        <taxon>Spermatophyta</taxon>
        <taxon>Magnoliopsida</taxon>
        <taxon>Liliopsida</taxon>
        <taxon>Poales</taxon>
        <taxon>Poaceae</taxon>
        <taxon>PACMAD clade</taxon>
        <taxon>Chloridoideae</taxon>
        <taxon>Eragrostideae</taxon>
        <taxon>Eragrostidinae</taxon>
        <taxon>Eragrostis</taxon>
    </lineage>
</organism>
<reference evidence="2 3" key="1">
    <citation type="journal article" date="2019" name="Sci. Rep.">
        <title>A high-quality genome of Eragrostis curvula grass provides insights into Poaceae evolution and supports new strategies to enhance forage quality.</title>
        <authorList>
            <person name="Carballo J."/>
            <person name="Santos B.A.C.M."/>
            <person name="Zappacosta D."/>
            <person name="Garbus I."/>
            <person name="Selva J.P."/>
            <person name="Gallo C.A."/>
            <person name="Diaz A."/>
            <person name="Albertini E."/>
            <person name="Caccamo M."/>
            <person name="Echenique V."/>
        </authorList>
    </citation>
    <scope>NUCLEOTIDE SEQUENCE [LARGE SCALE GENOMIC DNA]</scope>
    <source>
        <strain evidence="3">cv. Victoria</strain>
        <tissue evidence="2">Leaf</tissue>
    </source>
</reference>
<evidence type="ECO:0000256" key="1">
    <source>
        <dbReference type="SAM" id="MobiDB-lite"/>
    </source>
</evidence>
<dbReference type="AlphaFoldDB" id="A0A5J9UUA6"/>
<dbReference type="Proteomes" id="UP000324897">
    <property type="component" value="Chromosome 2"/>
</dbReference>
<evidence type="ECO:0000313" key="2">
    <source>
        <dbReference type="EMBL" id="TVU26650.1"/>
    </source>
</evidence>
<feature type="region of interest" description="Disordered" evidence="1">
    <location>
        <begin position="159"/>
        <end position="181"/>
    </location>
</feature>
<gene>
    <name evidence="2" type="ORF">EJB05_29204</name>
</gene>
<feature type="compositionally biased region" description="Basic residues" evidence="1">
    <location>
        <begin position="72"/>
        <end position="90"/>
    </location>
</feature>
<sequence length="269" mass="29972">MSTPTLGFEMGHHYPQPPEGPERTRVERPHRPWRKAAGSPEMQIAEGARRRRGPEEGRIAAEPSRRDVLHSLRSRASGRSRALPRSRAARTKAAASWTSCLDASRDLDGSTNFSSIIFLRSLSQGKSVGQFQASRHTLRMPTASQMVTVKVAMDCKRLKERENRPRQNTIGGTSSSLQRSSLDSAKARLMSLYSGRNSELRPCHKDSIARPCATNLYMLLSVKMAQSNQSGFVNSKARVPFSTPAPTNFITFATSVIRRSRSTMLYPER</sequence>
<accession>A0A5J9UUA6</accession>
<dbReference type="EMBL" id="RWGY01000013">
    <property type="protein sequence ID" value="TVU26650.1"/>
    <property type="molecule type" value="Genomic_DNA"/>
</dbReference>
<feature type="compositionally biased region" description="Basic and acidic residues" evidence="1">
    <location>
        <begin position="53"/>
        <end position="70"/>
    </location>
</feature>
<comment type="caution">
    <text evidence="2">The sequence shown here is derived from an EMBL/GenBank/DDBJ whole genome shotgun (WGS) entry which is preliminary data.</text>
</comment>
<dbReference type="Gramene" id="TVU26650">
    <property type="protein sequence ID" value="TVU26650"/>
    <property type="gene ID" value="EJB05_29204"/>
</dbReference>
<feature type="non-terminal residue" evidence="2">
    <location>
        <position position="1"/>
    </location>
</feature>